<sequence length="520" mass="60911">MKTYDLIIIGGGISGLYLAYKLYSNYKDILLLEVSSELGGRIKTDTLQDFPVELGAARFSNNHTKLFKLINELNLKDKCIQLPKKINHIYENKKINFNSDKIKKIYNHKRSNKDLQKINLLQHCIDVFGQEESYKIKDMYGYDGEFIKMNAYSAMKMFKKDLLDEKTEYYILNGGLGQIVDSLEDHLKDNITIKMNSLVTDITDNKIKYQMNETNTTVKGKKIISTIPPIQINKIGLFKDLNILEKIQPIQLIRIYAKYPLNKNGKVWFDGIPRTITDNYIRHIIPIDYENGIIMISYSDLYTADIWNNWSQLGEKVLTEKLHKEIKKLFNITPPKPIDYKIYYWKDGVHMWKVNTKMNEDYKKLLKPFDDKEIYLCNEGLSKHQCWIEGSLTMANDIIKKLNIQEGGRKKKNTIKKKKEYNIHQVLRRKSWIIFEYKGNKWIHKISSSWFNDHPGGRDHLNEGVKANSYYDKKNKDRSKISPTKLFKSIGVHGTSKVFNEYIILEKYPGKIKCIGLLKK</sequence>
<dbReference type="Gene3D" id="3.50.50.60">
    <property type="entry name" value="FAD/NAD(P)-binding domain"/>
    <property type="match status" value="1"/>
</dbReference>
<accession>A0A6C0BSV7</accession>
<dbReference type="AlphaFoldDB" id="A0A6C0BSV7"/>
<dbReference type="PANTHER" id="PTHR43563">
    <property type="entry name" value="AMINE OXIDASE"/>
    <property type="match status" value="1"/>
</dbReference>
<proteinExistence type="inferred from homology"/>
<dbReference type="Pfam" id="PF01593">
    <property type="entry name" value="Amino_oxidase"/>
    <property type="match status" value="1"/>
</dbReference>
<dbReference type="GO" id="GO:0016491">
    <property type="term" value="F:oxidoreductase activity"/>
    <property type="evidence" value="ECO:0007669"/>
    <property type="project" value="InterPro"/>
</dbReference>
<name>A0A6C0BSV7_9ZZZZ</name>
<protein>
    <recommendedName>
        <fullName evidence="2">Amine oxidase domain-containing protein</fullName>
    </recommendedName>
</protein>
<dbReference type="SUPFAM" id="SSF51971">
    <property type="entry name" value="Nucleotide-binding domain"/>
    <property type="match status" value="1"/>
</dbReference>
<dbReference type="InterPro" id="IPR050703">
    <property type="entry name" value="Flavin_MAO"/>
</dbReference>
<dbReference type="PANTHER" id="PTHR43563:SF1">
    <property type="entry name" value="AMINE OXIDASE [FLAVIN-CONTAINING] B"/>
    <property type="match status" value="1"/>
</dbReference>
<feature type="domain" description="Amine oxidase" evidence="2">
    <location>
        <begin position="13"/>
        <end position="392"/>
    </location>
</feature>
<organism evidence="3">
    <name type="scientific">viral metagenome</name>
    <dbReference type="NCBI Taxonomy" id="1070528"/>
    <lineage>
        <taxon>unclassified sequences</taxon>
        <taxon>metagenomes</taxon>
        <taxon>organismal metagenomes</taxon>
    </lineage>
</organism>
<evidence type="ECO:0000256" key="1">
    <source>
        <dbReference type="ARBA" id="ARBA00005995"/>
    </source>
</evidence>
<evidence type="ECO:0000313" key="3">
    <source>
        <dbReference type="EMBL" id="QHS95296.1"/>
    </source>
</evidence>
<evidence type="ECO:0000259" key="2">
    <source>
        <dbReference type="Pfam" id="PF01593"/>
    </source>
</evidence>
<dbReference type="InterPro" id="IPR036188">
    <property type="entry name" value="FAD/NAD-bd_sf"/>
</dbReference>
<dbReference type="InterPro" id="IPR002937">
    <property type="entry name" value="Amino_oxidase"/>
</dbReference>
<dbReference type="EMBL" id="MN739246">
    <property type="protein sequence ID" value="QHS95296.1"/>
    <property type="molecule type" value="Genomic_DNA"/>
</dbReference>
<comment type="similarity">
    <text evidence="1">Belongs to the flavin monoamine oxidase family.</text>
</comment>
<reference evidence="3" key="1">
    <citation type="journal article" date="2020" name="Nature">
        <title>Giant virus diversity and host interactions through global metagenomics.</title>
        <authorList>
            <person name="Schulz F."/>
            <person name="Roux S."/>
            <person name="Paez-Espino D."/>
            <person name="Jungbluth S."/>
            <person name="Walsh D.A."/>
            <person name="Denef V.J."/>
            <person name="McMahon K.D."/>
            <person name="Konstantinidis K.T."/>
            <person name="Eloe-Fadrosh E.A."/>
            <person name="Kyrpides N.C."/>
            <person name="Woyke T."/>
        </authorList>
    </citation>
    <scope>NUCLEOTIDE SEQUENCE</scope>
    <source>
        <strain evidence="3">GVMAG-M-3300018428-35</strain>
    </source>
</reference>